<evidence type="ECO:0000313" key="2">
    <source>
        <dbReference type="Proteomes" id="UP001595607"/>
    </source>
</evidence>
<accession>A0ABV7MDQ2</accession>
<name>A0ABV7MDQ2_9PROT</name>
<reference evidence="2" key="1">
    <citation type="journal article" date="2019" name="Int. J. Syst. Evol. Microbiol.">
        <title>The Global Catalogue of Microorganisms (GCM) 10K type strain sequencing project: providing services to taxonomists for standard genome sequencing and annotation.</title>
        <authorList>
            <consortium name="The Broad Institute Genomics Platform"/>
            <consortium name="The Broad Institute Genome Sequencing Center for Infectious Disease"/>
            <person name="Wu L."/>
            <person name="Ma J."/>
        </authorList>
    </citation>
    <scope>NUCLEOTIDE SEQUENCE [LARGE SCALE GENOMIC DNA]</scope>
    <source>
        <strain evidence="2">KCTC 22245</strain>
    </source>
</reference>
<comment type="caution">
    <text evidence="1">The sequence shown here is derived from an EMBL/GenBank/DDBJ whole genome shotgun (WGS) entry which is preliminary data.</text>
</comment>
<evidence type="ECO:0000313" key="1">
    <source>
        <dbReference type="EMBL" id="MFC3303326.1"/>
    </source>
</evidence>
<dbReference type="RefSeq" id="WP_189575791.1">
    <property type="nucleotide sequence ID" value="NZ_BMXU01000002.1"/>
</dbReference>
<sequence length="189" mass="21753">MLRFLQGIGQSVLLVAGVLSVIYALRPDIRRWVETELVARDAHYYVGIVELRPDGTERWQRIQFYSNRWEIDDKIFDERLRTNDDDAFDVLRALPGETLIAVPDDSYGPMPGRAAAEPLSKIETLALRNQCFQVDEVFCRYRIRDDRGELAFRTDPNCIKTEQVVSDAPNLPHKIPVWVKAVRFTCTGL</sequence>
<evidence type="ECO:0008006" key="3">
    <source>
        <dbReference type="Google" id="ProtNLM"/>
    </source>
</evidence>
<organism evidence="1 2">
    <name type="scientific">Parvularcula lutaonensis</name>
    <dbReference type="NCBI Taxonomy" id="491923"/>
    <lineage>
        <taxon>Bacteria</taxon>
        <taxon>Pseudomonadati</taxon>
        <taxon>Pseudomonadota</taxon>
        <taxon>Alphaproteobacteria</taxon>
        <taxon>Parvularculales</taxon>
        <taxon>Parvularculaceae</taxon>
        <taxon>Parvularcula</taxon>
    </lineage>
</organism>
<proteinExistence type="predicted"/>
<keyword evidence="2" id="KW-1185">Reference proteome</keyword>
<gene>
    <name evidence="1" type="ORF">ACFONP_11340</name>
</gene>
<dbReference type="EMBL" id="JBHRVA010000003">
    <property type="protein sequence ID" value="MFC3303326.1"/>
    <property type="molecule type" value="Genomic_DNA"/>
</dbReference>
<protein>
    <recommendedName>
        <fullName evidence="3">DUF1850 domain-containing protein</fullName>
    </recommendedName>
</protein>
<dbReference type="Proteomes" id="UP001595607">
    <property type="component" value="Unassembled WGS sequence"/>
</dbReference>